<gene>
    <name evidence="2" type="ORF">BURPS1710A_2471</name>
</gene>
<dbReference type="HOGENOM" id="CLU_013985_3_6_4"/>
<reference evidence="2" key="1">
    <citation type="submission" date="2009-05" db="EMBL/GenBank/DDBJ databases">
        <authorList>
            <person name="Harkins D.M."/>
            <person name="DeShazer D."/>
            <person name="Woods D.E."/>
            <person name="Brinkac L.M."/>
            <person name="Brown K.A."/>
            <person name="Hung G.C."/>
            <person name="Tuanyok A."/>
            <person name="Zhang B."/>
            <person name="Nierman W.C."/>
        </authorList>
    </citation>
    <scope>NUCLEOTIDE SEQUENCE [LARGE SCALE GENOMIC DNA]</scope>
    <source>
        <strain evidence="2">1710a</strain>
    </source>
</reference>
<evidence type="ECO:0000313" key="2">
    <source>
        <dbReference type="EMBL" id="EET09070.1"/>
    </source>
</evidence>
<proteinExistence type="predicted"/>
<dbReference type="EMBL" id="CM000832">
    <property type="protein sequence ID" value="EET09070.1"/>
    <property type="molecule type" value="Genomic_DNA"/>
</dbReference>
<sequence length="210" mass="23690">MMSAFSLTHAHLDFGHEGTRMTTFPISTARLVLRPFKRGDLAAFTAYRNHPDVARYQSWASYTDADAKAFFAEQQTLRFDTDGTWFQIAAEHQANGALVGDVAVHFFDEGRQAELGVTFDVAAQRQGFALEAVSRVIELLFADLGKHRIVATVDALNVRAQRLLERQGFRREGHYRENIFFKGAWGDEYGYALLNREWRALRQAAAGGTQ</sequence>
<organism evidence="2">
    <name type="scientific">Burkholderia pseudomallei 1710a</name>
    <dbReference type="NCBI Taxonomy" id="320371"/>
    <lineage>
        <taxon>Bacteria</taxon>
        <taxon>Pseudomonadati</taxon>
        <taxon>Pseudomonadota</taxon>
        <taxon>Betaproteobacteria</taxon>
        <taxon>Burkholderiales</taxon>
        <taxon>Burkholderiaceae</taxon>
        <taxon>Burkholderia</taxon>
        <taxon>pseudomallei group</taxon>
    </lineage>
</organism>
<dbReference type="Gene3D" id="3.40.630.30">
    <property type="match status" value="1"/>
</dbReference>
<protein>
    <submittedName>
        <fullName evidence="2">Acetyltransferase, GNAT family</fullName>
    </submittedName>
</protein>
<accession>A0A0E1W759</accession>
<dbReference type="InterPro" id="IPR016181">
    <property type="entry name" value="Acyl_CoA_acyltransferase"/>
</dbReference>
<evidence type="ECO:0000259" key="1">
    <source>
        <dbReference type="PROSITE" id="PS51186"/>
    </source>
</evidence>
<keyword evidence="2" id="KW-0808">Transferase</keyword>
<dbReference type="InterPro" id="IPR000182">
    <property type="entry name" value="GNAT_dom"/>
</dbReference>
<dbReference type="PANTHER" id="PTHR43792">
    <property type="entry name" value="GNAT FAMILY, PUTATIVE (AFU_ORTHOLOGUE AFUA_3G00765)-RELATED-RELATED"/>
    <property type="match status" value="1"/>
</dbReference>
<dbReference type="Proteomes" id="UP000001812">
    <property type="component" value="Chromosome I"/>
</dbReference>
<dbReference type="Pfam" id="PF13302">
    <property type="entry name" value="Acetyltransf_3"/>
    <property type="match status" value="1"/>
</dbReference>
<dbReference type="GO" id="GO:0016747">
    <property type="term" value="F:acyltransferase activity, transferring groups other than amino-acyl groups"/>
    <property type="evidence" value="ECO:0007669"/>
    <property type="project" value="InterPro"/>
</dbReference>
<dbReference type="InterPro" id="IPR051531">
    <property type="entry name" value="N-acetyltransferase"/>
</dbReference>
<dbReference type="PROSITE" id="PS51186">
    <property type="entry name" value="GNAT"/>
    <property type="match status" value="1"/>
</dbReference>
<dbReference type="RefSeq" id="WP_004521511.1">
    <property type="nucleotide sequence ID" value="NZ_CM000832.1"/>
</dbReference>
<name>A0A0E1W759_BURPE</name>
<dbReference type="PANTHER" id="PTHR43792:SF1">
    <property type="entry name" value="N-ACETYLTRANSFERASE DOMAIN-CONTAINING PROTEIN"/>
    <property type="match status" value="1"/>
</dbReference>
<dbReference type="GeneID" id="93060298"/>
<dbReference type="SUPFAM" id="SSF55729">
    <property type="entry name" value="Acyl-CoA N-acyltransferases (Nat)"/>
    <property type="match status" value="1"/>
</dbReference>
<feature type="domain" description="N-acetyltransferase" evidence="1">
    <location>
        <begin position="31"/>
        <end position="196"/>
    </location>
</feature>
<dbReference type="AlphaFoldDB" id="A0A0E1W759"/>